<feature type="compositionally biased region" description="Polar residues" evidence="1">
    <location>
        <begin position="385"/>
        <end position="394"/>
    </location>
</feature>
<dbReference type="SMART" id="SM00271">
    <property type="entry name" value="DnaJ"/>
    <property type="match status" value="1"/>
</dbReference>
<protein>
    <recommendedName>
        <fullName evidence="2">J domain-containing protein</fullName>
    </recommendedName>
</protein>
<feature type="compositionally biased region" description="Basic and acidic residues" evidence="1">
    <location>
        <begin position="828"/>
        <end position="842"/>
    </location>
</feature>
<feature type="compositionally biased region" description="Polar residues" evidence="1">
    <location>
        <begin position="282"/>
        <end position="299"/>
    </location>
</feature>
<dbReference type="Pfam" id="PF11926">
    <property type="entry name" value="DUF3444"/>
    <property type="match status" value="1"/>
</dbReference>
<dbReference type="SUPFAM" id="SSF46565">
    <property type="entry name" value="Chaperone J-domain"/>
    <property type="match status" value="1"/>
</dbReference>
<evidence type="ECO:0000313" key="3">
    <source>
        <dbReference type="EMBL" id="JAD86633.1"/>
    </source>
</evidence>
<dbReference type="PRINTS" id="PR00625">
    <property type="entry name" value="JDOMAIN"/>
</dbReference>
<dbReference type="AlphaFoldDB" id="A0A0A9DIZ9"/>
<feature type="region of interest" description="Disordered" evidence="1">
    <location>
        <begin position="254"/>
        <end position="324"/>
    </location>
</feature>
<sequence length="969" mass="108400">MECNREEALRAKEIALKKMENKDFLGAQRIALKAQRLYPELENLYQLLTICEAHCAAQAKINGDLDCYGILQVAATAHDTVIREQYDKLAFWLHPDNNNLPGAQSAFNLVSEAHTILCDHTKRSRYDIKRQCASREVSKKVALLSDKAPANKSDMAGCIPSSDFTMVFWTICPHCKKRFVYYQRNFLVRCDDCGKSFFAFKLREEAVPSRILFAAPNNSQVSSERFSHQNHNVPNQQAQYNMFHITGEDMDSEPAMHATQSYEHINKSDGRSGSDQDGSWSETRSVVVQFSAMNQTHSLEPSVDKDTTGNVMPDPPYPNFVATQNLSTEDGSTLLNAAGPTSLEILGKRNQDDDDNIHIRGTRESKRKYDSLSDANSGDDKMFNDNITSANDQSAGHLPSKVVSQGDGTATPEENQQSYGKETTDIANQTSDRPMIAYEYPDFDFDNSSLNSDSKKRQRNNDLPFKADTSGKQIFDDNVVDADRQSAPPHVSSIVDIQEKAKTTDKCNESNVKAGSTDTVGGKNTDLNAAFASGTPDSYMSPGKKMSSIIVTKLRTSSTSSKMDPGTEQIAQKKNHYEARFSTENHNDVSSEQNTSSQENVLGTNDISYQQNCTSSNIHTYPDFDFHNFEEGHSCEKLHEVAVSSRFLFSAPSISQVSSEMLSSQKYRVPDQELQYNKLHGTGGNMDSKPTMHATQSDEHIKWACRSGGEPEGSCSETRSEVVQFSAMNKTGGMTPVSNIVATQNLSKEDASTVVNAAGAYNLERLGKRKEDNGANNHSRASCDNKREKNYISLSDAILGDDKMLNDNADGADKQLAEHILSKVDKQEVGDEAHECNQKENHSQNTSSQNNGHGANESGDSSQQNCSYAYPDSDFHNFDEDRTCEKIEHGQIWAIYSDHDKFPKFYGWISKVDREPFRAHVTWLEACPRVEQEKRWLDQDIPISCGTFKVRNWRNKYECMTHMRLSLIW</sequence>
<feature type="compositionally biased region" description="Polar residues" evidence="1">
    <location>
        <begin position="402"/>
        <end position="432"/>
    </location>
</feature>
<dbReference type="PANTHER" id="PTHR47374">
    <property type="entry name" value="ENDOSOME ANTIGEN-LIKE PROTEIN, PUTATIVE (DUF3444)-RELATED"/>
    <property type="match status" value="1"/>
</dbReference>
<feature type="compositionally biased region" description="Polar residues" evidence="1">
    <location>
        <begin position="843"/>
        <end position="866"/>
    </location>
</feature>
<reference evidence="3" key="2">
    <citation type="journal article" date="2015" name="Data Brief">
        <title>Shoot transcriptome of the giant reed, Arundo donax.</title>
        <authorList>
            <person name="Barrero R.A."/>
            <person name="Guerrero F.D."/>
            <person name="Moolhuijzen P."/>
            <person name="Goolsby J.A."/>
            <person name="Tidwell J."/>
            <person name="Bellgard S.E."/>
            <person name="Bellgard M.I."/>
        </authorList>
    </citation>
    <scope>NUCLEOTIDE SEQUENCE</scope>
    <source>
        <tissue evidence="3">Shoot tissue taken approximately 20 cm above the soil surface</tissue>
    </source>
</reference>
<dbReference type="Gene3D" id="1.10.287.110">
    <property type="entry name" value="DnaJ domain"/>
    <property type="match status" value="1"/>
</dbReference>
<feature type="region of interest" description="Disordered" evidence="1">
    <location>
        <begin position="346"/>
        <end position="470"/>
    </location>
</feature>
<feature type="domain" description="J" evidence="2">
    <location>
        <begin position="66"/>
        <end position="130"/>
    </location>
</feature>
<dbReference type="InterPro" id="IPR024593">
    <property type="entry name" value="DUF3444"/>
</dbReference>
<dbReference type="PANTHER" id="PTHR47374:SF5">
    <property type="entry name" value="J DOMAIN-CONTAINING PROTEIN"/>
    <property type="match status" value="1"/>
</dbReference>
<dbReference type="PROSITE" id="PS50076">
    <property type="entry name" value="DNAJ_2"/>
    <property type="match status" value="1"/>
</dbReference>
<reference evidence="3" key="1">
    <citation type="submission" date="2014-09" db="EMBL/GenBank/DDBJ databases">
        <authorList>
            <person name="Magalhaes I.L.F."/>
            <person name="Oliveira U."/>
            <person name="Santos F.R."/>
            <person name="Vidigal T.H.D.A."/>
            <person name="Brescovit A.D."/>
            <person name="Santos A.J."/>
        </authorList>
    </citation>
    <scope>NUCLEOTIDE SEQUENCE</scope>
    <source>
        <tissue evidence="3">Shoot tissue taken approximately 20 cm above the soil surface</tissue>
    </source>
</reference>
<feature type="region of interest" description="Disordered" evidence="1">
    <location>
        <begin position="828"/>
        <end position="866"/>
    </location>
</feature>
<dbReference type="GO" id="GO:0005783">
    <property type="term" value="C:endoplasmic reticulum"/>
    <property type="evidence" value="ECO:0007669"/>
    <property type="project" value="UniProtKB-ARBA"/>
</dbReference>
<feature type="compositionally biased region" description="Basic and acidic residues" evidence="1">
    <location>
        <begin position="346"/>
        <end position="371"/>
    </location>
</feature>
<name>A0A0A9DIZ9_ARUDO</name>
<accession>A0A0A9DIZ9</accession>
<feature type="compositionally biased region" description="Basic and acidic residues" evidence="1">
    <location>
        <begin position="264"/>
        <end position="274"/>
    </location>
</feature>
<dbReference type="Pfam" id="PF00226">
    <property type="entry name" value="DnaJ"/>
    <property type="match status" value="1"/>
</dbReference>
<dbReference type="InterPro" id="IPR001623">
    <property type="entry name" value="DnaJ_domain"/>
</dbReference>
<evidence type="ECO:0000256" key="1">
    <source>
        <dbReference type="SAM" id="MobiDB-lite"/>
    </source>
</evidence>
<evidence type="ECO:0000259" key="2">
    <source>
        <dbReference type="PROSITE" id="PS50076"/>
    </source>
</evidence>
<dbReference type="EMBL" id="GBRH01211262">
    <property type="protein sequence ID" value="JAD86633.1"/>
    <property type="molecule type" value="Transcribed_RNA"/>
</dbReference>
<proteinExistence type="predicted"/>
<organism evidence="3">
    <name type="scientific">Arundo donax</name>
    <name type="common">Giant reed</name>
    <name type="synonym">Donax arundinaceus</name>
    <dbReference type="NCBI Taxonomy" id="35708"/>
    <lineage>
        <taxon>Eukaryota</taxon>
        <taxon>Viridiplantae</taxon>
        <taxon>Streptophyta</taxon>
        <taxon>Embryophyta</taxon>
        <taxon>Tracheophyta</taxon>
        <taxon>Spermatophyta</taxon>
        <taxon>Magnoliopsida</taxon>
        <taxon>Liliopsida</taxon>
        <taxon>Poales</taxon>
        <taxon>Poaceae</taxon>
        <taxon>PACMAD clade</taxon>
        <taxon>Arundinoideae</taxon>
        <taxon>Arundineae</taxon>
        <taxon>Arundo</taxon>
    </lineage>
</organism>
<dbReference type="InterPro" id="IPR036869">
    <property type="entry name" value="J_dom_sf"/>
</dbReference>
<dbReference type="CDD" id="cd06257">
    <property type="entry name" value="DnaJ"/>
    <property type="match status" value="1"/>
</dbReference>